<proteinExistence type="inferred from homology"/>
<accession>A0ABV8AET1</accession>
<dbReference type="Proteomes" id="UP001595812">
    <property type="component" value="Unassembled WGS sequence"/>
</dbReference>
<dbReference type="InterPro" id="IPR015500">
    <property type="entry name" value="Peptidase_S8_subtilisin-rel"/>
</dbReference>
<evidence type="ECO:0000256" key="4">
    <source>
        <dbReference type="ARBA" id="ARBA00022825"/>
    </source>
</evidence>
<dbReference type="PROSITE" id="PS00136">
    <property type="entry name" value="SUBTILASE_ASP"/>
    <property type="match status" value="1"/>
</dbReference>
<reference evidence="10" key="1">
    <citation type="journal article" date="2019" name="Int. J. Syst. Evol. Microbiol.">
        <title>The Global Catalogue of Microorganisms (GCM) 10K type strain sequencing project: providing services to taxonomists for standard genome sequencing and annotation.</title>
        <authorList>
            <consortium name="The Broad Institute Genomics Platform"/>
            <consortium name="The Broad Institute Genome Sequencing Center for Infectious Disease"/>
            <person name="Wu L."/>
            <person name="Ma J."/>
        </authorList>
    </citation>
    <scope>NUCLEOTIDE SEQUENCE [LARGE SCALE GENOMIC DNA]</scope>
    <source>
        <strain evidence="10">CECT 8979</strain>
    </source>
</reference>
<evidence type="ECO:0000313" key="10">
    <source>
        <dbReference type="Proteomes" id="UP001595812"/>
    </source>
</evidence>
<evidence type="ECO:0000313" key="9">
    <source>
        <dbReference type="EMBL" id="MFC3876229.1"/>
    </source>
</evidence>
<feature type="active site" description="Charge relay system" evidence="5">
    <location>
        <position position="460"/>
    </location>
</feature>
<evidence type="ECO:0000256" key="2">
    <source>
        <dbReference type="ARBA" id="ARBA00022670"/>
    </source>
</evidence>
<keyword evidence="2 5" id="KW-0645">Protease</keyword>
<keyword evidence="3 5" id="KW-0378">Hydrolase</keyword>
<dbReference type="RefSeq" id="WP_386096950.1">
    <property type="nucleotide sequence ID" value="NZ_JBHSAT010000004.1"/>
</dbReference>
<gene>
    <name evidence="9" type="ORF">ACFOSX_03205</name>
</gene>
<dbReference type="EC" id="3.4.-.-" evidence="9"/>
<dbReference type="EMBL" id="JBHSAT010000004">
    <property type="protein sequence ID" value="MFC3876229.1"/>
    <property type="molecule type" value="Genomic_DNA"/>
</dbReference>
<dbReference type="PANTHER" id="PTHR43399:SF4">
    <property type="entry name" value="CELL WALL-ASSOCIATED PROTEASE"/>
    <property type="match status" value="1"/>
</dbReference>
<protein>
    <submittedName>
        <fullName evidence="9">S8 family peptidase</fullName>
        <ecNumber evidence="9">3.4.-.-</ecNumber>
    </submittedName>
</protein>
<dbReference type="InterPro" id="IPR036852">
    <property type="entry name" value="Peptidase_S8/S53_dom_sf"/>
</dbReference>
<dbReference type="Pfam" id="PF00082">
    <property type="entry name" value="Peptidase_S8"/>
    <property type="match status" value="1"/>
</dbReference>
<keyword evidence="4 5" id="KW-0720">Serine protease</keyword>
<dbReference type="CDD" id="cd07483">
    <property type="entry name" value="Peptidases_S8_Subtilisin_Novo-like"/>
    <property type="match status" value="1"/>
</dbReference>
<dbReference type="InterPro" id="IPR023828">
    <property type="entry name" value="Peptidase_S8_Ser-AS"/>
</dbReference>
<dbReference type="Gene3D" id="3.40.50.200">
    <property type="entry name" value="Peptidase S8/S53 domain"/>
    <property type="match status" value="2"/>
</dbReference>
<dbReference type="InterPro" id="IPR000209">
    <property type="entry name" value="Peptidase_S8/S53_dom"/>
</dbReference>
<dbReference type="PROSITE" id="PS00138">
    <property type="entry name" value="SUBTILASE_SER"/>
    <property type="match status" value="1"/>
</dbReference>
<dbReference type="InterPro" id="IPR022398">
    <property type="entry name" value="Peptidase_S8_His-AS"/>
</dbReference>
<feature type="chain" id="PRO_5046673616" evidence="7">
    <location>
        <begin position="19"/>
        <end position="534"/>
    </location>
</feature>
<keyword evidence="10" id="KW-1185">Reference proteome</keyword>
<organism evidence="9 10">
    <name type="scientific">Winogradskyella maritima</name>
    <dbReference type="NCBI Taxonomy" id="1517766"/>
    <lineage>
        <taxon>Bacteria</taxon>
        <taxon>Pseudomonadati</taxon>
        <taxon>Bacteroidota</taxon>
        <taxon>Flavobacteriia</taxon>
        <taxon>Flavobacteriales</taxon>
        <taxon>Flavobacteriaceae</taxon>
        <taxon>Winogradskyella</taxon>
    </lineage>
</organism>
<evidence type="ECO:0000256" key="1">
    <source>
        <dbReference type="ARBA" id="ARBA00011073"/>
    </source>
</evidence>
<dbReference type="PRINTS" id="PR00723">
    <property type="entry name" value="SUBTILISIN"/>
</dbReference>
<evidence type="ECO:0000256" key="5">
    <source>
        <dbReference type="PROSITE-ProRule" id="PRU01240"/>
    </source>
</evidence>
<dbReference type="GO" id="GO:0016787">
    <property type="term" value="F:hydrolase activity"/>
    <property type="evidence" value="ECO:0007669"/>
    <property type="project" value="UniProtKB-KW"/>
</dbReference>
<feature type="domain" description="Peptidase S8/S53" evidence="8">
    <location>
        <begin position="81"/>
        <end position="492"/>
    </location>
</feature>
<dbReference type="PANTHER" id="PTHR43399">
    <property type="entry name" value="SUBTILISIN-RELATED"/>
    <property type="match status" value="1"/>
</dbReference>
<evidence type="ECO:0000259" key="8">
    <source>
        <dbReference type="Pfam" id="PF00082"/>
    </source>
</evidence>
<name>A0ABV8AET1_9FLAO</name>
<feature type="active site" description="Charge relay system" evidence="5">
    <location>
        <position position="291"/>
    </location>
</feature>
<feature type="active site" description="Charge relay system" evidence="5">
    <location>
        <position position="90"/>
    </location>
</feature>
<dbReference type="InterPro" id="IPR017308">
    <property type="entry name" value="Pept_S8_subtilisin_bacteroid"/>
</dbReference>
<comment type="similarity">
    <text evidence="1 5 6">Belongs to the peptidase S8 family.</text>
</comment>
<keyword evidence="7" id="KW-0732">Signal</keyword>
<evidence type="ECO:0000256" key="3">
    <source>
        <dbReference type="ARBA" id="ARBA00022801"/>
    </source>
</evidence>
<dbReference type="InterPro" id="IPR034080">
    <property type="entry name" value="Protease_P7-like_dom"/>
</dbReference>
<evidence type="ECO:0000256" key="7">
    <source>
        <dbReference type="SAM" id="SignalP"/>
    </source>
</evidence>
<dbReference type="PROSITE" id="PS51257">
    <property type="entry name" value="PROKAR_LIPOPROTEIN"/>
    <property type="match status" value="1"/>
</dbReference>
<dbReference type="PROSITE" id="PS00137">
    <property type="entry name" value="SUBTILASE_HIS"/>
    <property type="match status" value="1"/>
</dbReference>
<sequence>MKMNKKMIFGLVAGTLLAVGCGSPAPIISTPIENIDTLPLKVSDLSDAEAKNWGHLDLVKDTIPGMSVDRAYSELIKNKKGTKVIVAVIDSGIDIDHEDLDGVIWTNKDEIPNNGKDDDNNGYVDDIHGWNFLGDGYDEQLEYVRIIASGDTNNPLYASAQREYDEQYQVWLGRKTQYEQIFQAVKGAHETLTAHLGKSDYTFDEVSAIKTENQALLQAKGLAQNVQANGIESMSSAVEEINDALESINERLNFNLNKEFSGRKTGDDINDITDTGYGNGNVSPVKASEAHGTHVAGIIAAERNNGKGANGVANNVEIMSIRTVPNGDEYDKDVALAIRYAVDNGAKVINGSFGKSFSPRSEWVRDAIKYAASKDVVFVHAAGNDSKDIDVEPNYPADNLNGAEVSDTYISVGALSPKYGSKVVASFSNYGKKNVDIYAPGGQIYSTVPENEYEKNSGTSMAAPAVAGLAALIRSQYPNLSAKQVKAVILDSGIPLSTKVIVGGDASDVRPFSELSKSGKIANAYNALVMASKL</sequence>
<feature type="signal peptide" evidence="7">
    <location>
        <begin position="1"/>
        <end position="18"/>
    </location>
</feature>
<evidence type="ECO:0000256" key="6">
    <source>
        <dbReference type="RuleBase" id="RU003355"/>
    </source>
</evidence>
<dbReference type="PIRSF" id="PIRSF037892">
    <property type="entry name" value="Subtilisin_rel_SRU_0565"/>
    <property type="match status" value="1"/>
</dbReference>
<dbReference type="PROSITE" id="PS51892">
    <property type="entry name" value="SUBTILASE"/>
    <property type="match status" value="1"/>
</dbReference>
<dbReference type="InterPro" id="IPR023827">
    <property type="entry name" value="Peptidase_S8_Asp-AS"/>
</dbReference>
<dbReference type="SUPFAM" id="SSF52743">
    <property type="entry name" value="Subtilisin-like"/>
    <property type="match status" value="1"/>
</dbReference>
<comment type="caution">
    <text evidence="9">The sequence shown here is derived from an EMBL/GenBank/DDBJ whole genome shotgun (WGS) entry which is preliminary data.</text>
</comment>
<dbReference type="InterPro" id="IPR051048">
    <property type="entry name" value="Peptidase_S8/S53_subtilisin"/>
</dbReference>